<dbReference type="RefSeq" id="WP_182842618.1">
    <property type="nucleotide sequence ID" value="NZ_BAAALP010000037.1"/>
</dbReference>
<evidence type="ECO:0000256" key="1">
    <source>
        <dbReference type="SAM" id="Phobius"/>
    </source>
</evidence>
<feature type="transmembrane region" description="Helical" evidence="1">
    <location>
        <begin position="41"/>
        <end position="60"/>
    </location>
</feature>
<evidence type="ECO:0000313" key="2">
    <source>
        <dbReference type="EMBL" id="MBA8950149.1"/>
    </source>
</evidence>
<feature type="transmembrane region" description="Helical" evidence="1">
    <location>
        <begin position="91"/>
        <end position="115"/>
    </location>
</feature>
<dbReference type="AlphaFoldDB" id="A0A7W3LL51"/>
<proteinExistence type="predicted"/>
<keyword evidence="3" id="KW-1185">Reference proteome</keyword>
<feature type="transmembrane region" description="Helical" evidence="1">
    <location>
        <begin position="65"/>
        <end position="85"/>
    </location>
</feature>
<reference evidence="2 3" key="1">
    <citation type="submission" date="2020-08" db="EMBL/GenBank/DDBJ databases">
        <title>Genomic Encyclopedia of Type Strains, Phase IV (KMG-IV): sequencing the most valuable type-strain genomes for metagenomic binning, comparative biology and taxonomic classification.</title>
        <authorList>
            <person name="Goeker M."/>
        </authorList>
    </citation>
    <scope>NUCLEOTIDE SEQUENCE [LARGE SCALE GENOMIC DNA]</scope>
    <source>
        <strain evidence="2 3">DSM 44197</strain>
    </source>
</reference>
<accession>A0A7W3LL51</accession>
<gene>
    <name evidence="2" type="ORF">HNR61_001762</name>
</gene>
<protein>
    <recommendedName>
        <fullName evidence="4">Integral membrane protein</fullName>
    </recommendedName>
</protein>
<evidence type="ECO:0008006" key="4">
    <source>
        <dbReference type="Google" id="ProtNLM"/>
    </source>
</evidence>
<dbReference type="Proteomes" id="UP000572680">
    <property type="component" value="Unassembled WGS sequence"/>
</dbReference>
<organism evidence="2 3">
    <name type="scientific">Actinomadura namibiensis</name>
    <dbReference type="NCBI Taxonomy" id="182080"/>
    <lineage>
        <taxon>Bacteria</taxon>
        <taxon>Bacillati</taxon>
        <taxon>Actinomycetota</taxon>
        <taxon>Actinomycetes</taxon>
        <taxon>Streptosporangiales</taxon>
        <taxon>Thermomonosporaceae</taxon>
        <taxon>Actinomadura</taxon>
    </lineage>
</organism>
<sequence>MIRHLVAAVLLTAVAAADWAVWLGWDQKYVEHSDGHVSGPYEAWQVVGLVAVLVIVGGVAAHLRYALAATFGITVGLTAAASYDWSDDGSGLWLVGAAAVALGTLCATGAATAVISAVSRGVRARGTAG</sequence>
<keyword evidence="1" id="KW-1133">Transmembrane helix</keyword>
<evidence type="ECO:0000313" key="3">
    <source>
        <dbReference type="Proteomes" id="UP000572680"/>
    </source>
</evidence>
<name>A0A7W3LL51_ACTNM</name>
<comment type="caution">
    <text evidence="2">The sequence shown here is derived from an EMBL/GenBank/DDBJ whole genome shotgun (WGS) entry which is preliminary data.</text>
</comment>
<keyword evidence="1" id="KW-0472">Membrane</keyword>
<keyword evidence="1" id="KW-0812">Transmembrane</keyword>
<dbReference type="EMBL" id="JACJIA010000002">
    <property type="protein sequence ID" value="MBA8950149.1"/>
    <property type="molecule type" value="Genomic_DNA"/>
</dbReference>